<reference evidence="13 14" key="1">
    <citation type="submission" date="2019-01" db="EMBL/GenBank/DDBJ databases">
        <title>Sequencing of cultivated peanut Arachis hypogaea provides insights into genome evolution and oil improvement.</title>
        <authorList>
            <person name="Chen X."/>
        </authorList>
    </citation>
    <scope>NUCLEOTIDE SEQUENCE [LARGE SCALE GENOMIC DNA]</scope>
    <source>
        <strain evidence="14">cv. Fuhuasheng</strain>
        <tissue evidence="13">Leaves</tissue>
    </source>
</reference>
<protein>
    <recommendedName>
        <fullName evidence="12">Homeobox domain-containing protein</fullName>
    </recommendedName>
</protein>
<dbReference type="Pfam" id="PF04618">
    <property type="entry name" value="HD-ZIP_N"/>
    <property type="match status" value="1"/>
</dbReference>
<dbReference type="AlphaFoldDB" id="A0A445DBZ5"/>
<evidence type="ECO:0000313" key="13">
    <source>
        <dbReference type="EMBL" id="RYR60691.1"/>
    </source>
</evidence>
<name>A0A445DBZ5_ARAHY</name>
<comment type="similarity">
    <text evidence="2">Belongs to the HD-ZIP homeobox family. Class II subfamily.</text>
</comment>
<dbReference type="SMART" id="SM00340">
    <property type="entry name" value="HALZ"/>
    <property type="match status" value="1"/>
</dbReference>
<evidence type="ECO:0000256" key="6">
    <source>
        <dbReference type="ARBA" id="ARBA00023163"/>
    </source>
</evidence>
<evidence type="ECO:0000256" key="7">
    <source>
        <dbReference type="ARBA" id="ARBA00023242"/>
    </source>
</evidence>
<evidence type="ECO:0000259" key="12">
    <source>
        <dbReference type="PROSITE" id="PS50071"/>
    </source>
</evidence>
<feature type="coiled-coil region" evidence="10">
    <location>
        <begin position="220"/>
        <end position="250"/>
    </location>
</feature>
<dbReference type="Proteomes" id="UP000289738">
    <property type="component" value="Chromosome A04"/>
</dbReference>
<keyword evidence="7 8" id="KW-0539">Nucleus</keyword>
<keyword evidence="14" id="KW-1185">Reference proteome</keyword>
<dbReference type="SMART" id="SM00389">
    <property type="entry name" value="HOX"/>
    <property type="match status" value="1"/>
</dbReference>
<evidence type="ECO:0000256" key="1">
    <source>
        <dbReference type="ARBA" id="ARBA00004123"/>
    </source>
</evidence>
<dbReference type="FunFam" id="1.10.10.60:FF:000577">
    <property type="entry name" value="Homeobox-leucine zipper protein 18"/>
    <property type="match status" value="1"/>
</dbReference>
<feature type="domain" description="Homeobox" evidence="12">
    <location>
        <begin position="154"/>
        <end position="214"/>
    </location>
</feature>
<accession>A0A445DBZ5</accession>
<feature type="compositionally biased region" description="Polar residues" evidence="11">
    <location>
        <begin position="87"/>
        <end position="102"/>
    </location>
</feature>
<dbReference type="PROSITE" id="PS50071">
    <property type="entry name" value="HOMEOBOX_2"/>
    <property type="match status" value="1"/>
</dbReference>
<dbReference type="EMBL" id="SDMP01000004">
    <property type="protein sequence ID" value="RYR60691.1"/>
    <property type="molecule type" value="Genomic_DNA"/>
</dbReference>
<dbReference type="InterPro" id="IPR006712">
    <property type="entry name" value="HD-ZIP_N"/>
</dbReference>
<evidence type="ECO:0000256" key="5">
    <source>
        <dbReference type="ARBA" id="ARBA00023155"/>
    </source>
</evidence>
<dbReference type="PANTHER" id="PTHR45714:SF11">
    <property type="entry name" value="HOMEOBOX-LEUCINE ZIPPER PROTEIN HAT3"/>
    <property type="match status" value="1"/>
</dbReference>
<evidence type="ECO:0000256" key="3">
    <source>
        <dbReference type="ARBA" id="ARBA00023015"/>
    </source>
</evidence>
<evidence type="ECO:0000256" key="8">
    <source>
        <dbReference type="PROSITE-ProRule" id="PRU00108"/>
    </source>
</evidence>
<dbReference type="PROSITE" id="PS00027">
    <property type="entry name" value="HOMEOBOX_1"/>
    <property type="match status" value="1"/>
</dbReference>
<dbReference type="Pfam" id="PF02183">
    <property type="entry name" value="HALZ"/>
    <property type="match status" value="1"/>
</dbReference>
<evidence type="ECO:0000256" key="4">
    <source>
        <dbReference type="ARBA" id="ARBA00023125"/>
    </source>
</evidence>
<dbReference type="PANTHER" id="PTHR45714">
    <property type="entry name" value="HOMEOBOX-LEUCINE ZIPPER PROTEIN HAT14"/>
    <property type="match status" value="1"/>
</dbReference>
<dbReference type="GO" id="GO:0000981">
    <property type="term" value="F:DNA-binding transcription factor activity, RNA polymerase II-specific"/>
    <property type="evidence" value="ECO:0007669"/>
    <property type="project" value="InterPro"/>
</dbReference>
<gene>
    <name evidence="13" type="ORF">Ahy_A04g017746</name>
</gene>
<keyword evidence="4 8" id="KW-0238">DNA-binding</keyword>
<dbReference type="Gene3D" id="1.10.10.60">
    <property type="entry name" value="Homeodomain-like"/>
    <property type="match status" value="1"/>
</dbReference>
<dbReference type="SUPFAM" id="SSF46689">
    <property type="entry name" value="Homeodomain-like"/>
    <property type="match status" value="1"/>
</dbReference>
<dbReference type="Pfam" id="PF00046">
    <property type="entry name" value="Homeodomain"/>
    <property type="match status" value="1"/>
</dbReference>
<dbReference type="InterPro" id="IPR017970">
    <property type="entry name" value="Homeobox_CS"/>
</dbReference>
<evidence type="ECO:0000256" key="11">
    <source>
        <dbReference type="SAM" id="MobiDB-lite"/>
    </source>
</evidence>
<keyword evidence="3" id="KW-0805">Transcription regulation</keyword>
<comment type="subcellular location">
    <subcellularLocation>
        <location evidence="1 8 9">Nucleus</location>
    </subcellularLocation>
</comment>
<feature type="region of interest" description="Disordered" evidence="11">
    <location>
        <begin position="76"/>
        <end position="129"/>
    </location>
</feature>
<evidence type="ECO:0000256" key="9">
    <source>
        <dbReference type="RuleBase" id="RU000682"/>
    </source>
</evidence>
<sequence>MGEKDIGNEDVGLSLSLSLSLGRGCSSSPPPLKPQRSVPMNNINEKSSWNELFQLLPQAMPLTEKLNMQNAVDRSTDMRPLFGGGINMNSMPSTAESPPDCNQDNRDSSPNNSSLSSGSGCKRSEREEDNGAAVAGIELASCSRGSDDEDGGGGEAARKKLRLTKEQSMLLEETFKQHNTLNPKQKQTLAKELNLRARQVEVWFQNRRARTKLKQTEVDCEYLKRYCENLSEENRRLQKEVQELRTLKLSPQLYMHMNPPTTLTMCPSCERVAVSSASSSASTTHVPALQSNCNNSLGPNIQRPVRVNTWPFDSRVNTWPFDSPISRP</sequence>
<organism evidence="13 14">
    <name type="scientific">Arachis hypogaea</name>
    <name type="common">Peanut</name>
    <dbReference type="NCBI Taxonomy" id="3818"/>
    <lineage>
        <taxon>Eukaryota</taxon>
        <taxon>Viridiplantae</taxon>
        <taxon>Streptophyta</taxon>
        <taxon>Embryophyta</taxon>
        <taxon>Tracheophyta</taxon>
        <taxon>Spermatophyta</taxon>
        <taxon>Magnoliopsida</taxon>
        <taxon>eudicotyledons</taxon>
        <taxon>Gunneridae</taxon>
        <taxon>Pentapetalae</taxon>
        <taxon>rosids</taxon>
        <taxon>fabids</taxon>
        <taxon>Fabales</taxon>
        <taxon>Fabaceae</taxon>
        <taxon>Papilionoideae</taxon>
        <taxon>50 kb inversion clade</taxon>
        <taxon>dalbergioids sensu lato</taxon>
        <taxon>Dalbergieae</taxon>
        <taxon>Pterocarpus clade</taxon>
        <taxon>Arachis</taxon>
    </lineage>
</organism>
<dbReference type="InterPro" id="IPR003106">
    <property type="entry name" value="Leu_zip_homeo"/>
</dbReference>
<dbReference type="CDD" id="cd00086">
    <property type="entry name" value="homeodomain"/>
    <property type="match status" value="1"/>
</dbReference>
<dbReference type="InterPro" id="IPR001356">
    <property type="entry name" value="HD"/>
</dbReference>
<dbReference type="GO" id="GO:0005634">
    <property type="term" value="C:nucleus"/>
    <property type="evidence" value="ECO:0007669"/>
    <property type="project" value="UniProtKB-SubCell"/>
</dbReference>
<keyword evidence="6" id="KW-0804">Transcription</keyword>
<dbReference type="InterPro" id="IPR050762">
    <property type="entry name" value="HD-ZIP_Homeobox_LZ_Class_II"/>
</dbReference>
<evidence type="ECO:0000256" key="2">
    <source>
        <dbReference type="ARBA" id="ARBA00006074"/>
    </source>
</evidence>
<keyword evidence="10" id="KW-0175">Coiled coil</keyword>
<keyword evidence="5 8" id="KW-0371">Homeobox</keyword>
<evidence type="ECO:0000313" key="14">
    <source>
        <dbReference type="Proteomes" id="UP000289738"/>
    </source>
</evidence>
<feature type="DNA-binding region" description="Homeobox" evidence="8">
    <location>
        <begin position="156"/>
        <end position="215"/>
    </location>
</feature>
<proteinExistence type="inferred from homology"/>
<feature type="region of interest" description="Disordered" evidence="11">
    <location>
        <begin position="19"/>
        <end position="42"/>
    </location>
</feature>
<comment type="caution">
    <text evidence="13">The sequence shown here is derived from an EMBL/GenBank/DDBJ whole genome shotgun (WGS) entry which is preliminary data.</text>
</comment>
<evidence type="ECO:0000256" key="10">
    <source>
        <dbReference type="SAM" id="Coils"/>
    </source>
</evidence>
<dbReference type="InterPro" id="IPR009057">
    <property type="entry name" value="Homeodomain-like_sf"/>
</dbReference>
<feature type="compositionally biased region" description="Low complexity" evidence="11">
    <location>
        <begin position="108"/>
        <end position="120"/>
    </location>
</feature>
<dbReference type="GO" id="GO:0043565">
    <property type="term" value="F:sequence-specific DNA binding"/>
    <property type="evidence" value="ECO:0007669"/>
    <property type="project" value="InterPro"/>
</dbReference>